<dbReference type="GO" id="GO:0005975">
    <property type="term" value="P:carbohydrate metabolic process"/>
    <property type="evidence" value="ECO:0007669"/>
    <property type="project" value="InterPro"/>
</dbReference>
<keyword evidence="4" id="KW-0378">Hydrolase</keyword>
<dbReference type="SUPFAM" id="SSF48208">
    <property type="entry name" value="Six-hairpin glycosidases"/>
    <property type="match status" value="1"/>
</dbReference>
<dbReference type="AlphaFoldDB" id="A0A6A6T014"/>
<dbReference type="InterPro" id="IPR005887">
    <property type="entry name" value="GH92_a_mannosidase_put"/>
</dbReference>
<dbReference type="Pfam" id="PF17678">
    <property type="entry name" value="Glyco_hydro_92N"/>
    <property type="match status" value="1"/>
</dbReference>
<dbReference type="InterPro" id="IPR041371">
    <property type="entry name" value="GH92_N"/>
</dbReference>
<dbReference type="PANTHER" id="PTHR12143:SF42">
    <property type="entry name" value="PUTATIVE SUBFAMILY (AFU_ORTHOLOGUE AFUA_6G13760)-RELATED"/>
    <property type="match status" value="1"/>
</dbReference>
<gene>
    <name evidence="4" type="ORF">K491DRAFT_681213</name>
</gene>
<evidence type="ECO:0000313" key="4">
    <source>
        <dbReference type="EMBL" id="KAF2652647.1"/>
    </source>
</evidence>
<name>A0A6A6T014_9PLEO</name>
<dbReference type="InterPro" id="IPR050883">
    <property type="entry name" value="PNGase"/>
</dbReference>
<evidence type="ECO:0000256" key="1">
    <source>
        <dbReference type="SAM" id="SignalP"/>
    </source>
</evidence>
<feature type="signal peptide" evidence="1">
    <location>
        <begin position="1"/>
        <end position="23"/>
    </location>
</feature>
<dbReference type="FunFam" id="1.20.1050.60:FF:000002">
    <property type="entry name" value="Glycosyl hydrolase family 92"/>
    <property type="match status" value="1"/>
</dbReference>
<evidence type="ECO:0000259" key="3">
    <source>
        <dbReference type="Pfam" id="PF17678"/>
    </source>
</evidence>
<dbReference type="Proteomes" id="UP000799324">
    <property type="component" value="Unassembled WGS sequence"/>
</dbReference>
<keyword evidence="1" id="KW-0732">Signal</keyword>
<dbReference type="EMBL" id="MU004397">
    <property type="protein sequence ID" value="KAF2652647.1"/>
    <property type="molecule type" value="Genomic_DNA"/>
</dbReference>
<feature type="domain" description="Glycosyl hydrolase family 92 N-terminal" evidence="3">
    <location>
        <begin position="38"/>
        <end position="288"/>
    </location>
</feature>
<feature type="domain" description="Glycosyl hydrolase family 92" evidence="2">
    <location>
        <begin position="294"/>
        <end position="775"/>
    </location>
</feature>
<dbReference type="Gene3D" id="1.20.1610.10">
    <property type="entry name" value="alpha-1,2-mannosidases domains"/>
    <property type="match status" value="1"/>
</dbReference>
<dbReference type="Pfam" id="PF07971">
    <property type="entry name" value="Glyco_hydro_92"/>
    <property type="match status" value="1"/>
</dbReference>
<dbReference type="PANTHER" id="PTHR12143">
    <property type="entry name" value="PEPTIDE N-GLYCANASE PNGASE -RELATED"/>
    <property type="match status" value="1"/>
</dbReference>
<accession>A0A6A6T014</accession>
<dbReference type="InterPro" id="IPR012939">
    <property type="entry name" value="Glyco_hydro_92"/>
</dbReference>
<sequence>MGLSPQRVAIVATWALALLGANAQDSDSDAEAPSGYDYVDPLIGTINGGHVFPGATLPFGMVKASADVNGENQGGFSSDNSTIIGYSHMHDSGTGGGASMGNFPIFAQAGCPNNDINACSYTYWDRQTKRINGTVSARPGYFAITLESQVRTEMTVTNHSAIYRFTFPNAPITANTTLSPHFLIELADLAQTRSNGNITVQGSRISGGGTFMPSFGIGTYNSYFCADFSGANKVRGGVFANSRGGDTETLHIYSEGTQNSPSDRPAGAWIQFDKPAQNNQVLVRVGMSFINEAQACANAEKEIPAFNFEAVLSDAAYAWREKLSVITIQDGGVSDVIKRAFWSGVYRSMISPQDYTGENPKWQSSEPYYDSFYCIWDSFRSIHPLITLLDPHSQTLMVRSLLDIYTHEGKLPDCRMSFCKGFTQGGSNADIVIADAYLKNISAGIDWKLAYEAVISDAEVEPPNWDVEGRGGLESWKKLGYIPTENFDIQGVGTETRSISRTVEYAYNDFVIATLAKAFGHQDDYQKYLTRSGNWKNMFKADQTSFINTTDTGFVGFLQPRYMNGSWGFQDPVYCSPLLSFTGCYLNPGGGETYEGPVWLYTFFAPGDMATLIATLGGPQKFVQRLDFFHDSGMLYIGDEQAFLMVYLYHYAGRPGLSAKRTRYYIPSQFNDTVNGIPGNDDSGAMGSFEALTMMGVFPNAGQDVYFITPPFFESVSIFNRQSGKTATIANVNFDPDGGNVYIQKATLDGKPYTRNWLQHSFFLEGGVLELTLGPTESAWGTRPQDLPPSLGPYGANGTVNGTGVGVERRWEVPRLEVEVGSYF</sequence>
<dbReference type="NCBIfam" id="TIGR01180">
    <property type="entry name" value="aman2_put"/>
    <property type="match status" value="1"/>
</dbReference>
<dbReference type="InterPro" id="IPR014718">
    <property type="entry name" value="GH-type_carb-bd"/>
</dbReference>
<dbReference type="GO" id="GO:0006516">
    <property type="term" value="P:glycoprotein catabolic process"/>
    <property type="evidence" value="ECO:0007669"/>
    <property type="project" value="TreeGrafter"/>
</dbReference>
<keyword evidence="5" id="KW-1185">Reference proteome</keyword>
<dbReference type="GO" id="GO:0000224">
    <property type="term" value="F:peptide-N4-(N-acetyl-beta-glucosaminyl)asparagine amidase activity"/>
    <property type="evidence" value="ECO:0007669"/>
    <property type="project" value="TreeGrafter"/>
</dbReference>
<dbReference type="InterPro" id="IPR008928">
    <property type="entry name" value="6-hairpin_glycosidase_sf"/>
</dbReference>
<proteinExistence type="predicted"/>
<reference evidence="4" key="1">
    <citation type="journal article" date="2020" name="Stud. Mycol.">
        <title>101 Dothideomycetes genomes: a test case for predicting lifestyles and emergence of pathogens.</title>
        <authorList>
            <person name="Haridas S."/>
            <person name="Albert R."/>
            <person name="Binder M."/>
            <person name="Bloem J."/>
            <person name="Labutti K."/>
            <person name="Salamov A."/>
            <person name="Andreopoulos B."/>
            <person name="Baker S."/>
            <person name="Barry K."/>
            <person name="Bills G."/>
            <person name="Bluhm B."/>
            <person name="Cannon C."/>
            <person name="Castanera R."/>
            <person name="Culley D."/>
            <person name="Daum C."/>
            <person name="Ezra D."/>
            <person name="Gonzalez J."/>
            <person name="Henrissat B."/>
            <person name="Kuo A."/>
            <person name="Liang C."/>
            <person name="Lipzen A."/>
            <person name="Lutzoni F."/>
            <person name="Magnuson J."/>
            <person name="Mondo S."/>
            <person name="Nolan M."/>
            <person name="Ohm R."/>
            <person name="Pangilinan J."/>
            <person name="Park H.-J."/>
            <person name="Ramirez L."/>
            <person name="Alfaro M."/>
            <person name="Sun H."/>
            <person name="Tritt A."/>
            <person name="Yoshinaga Y."/>
            <person name="Zwiers L.-H."/>
            <person name="Turgeon B."/>
            <person name="Goodwin S."/>
            <person name="Spatafora J."/>
            <person name="Crous P."/>
            <person name="Grigoriev I."/>
        </authorList>
    </citation>
    <scope>NUCLEOTIDE SEQUENCE</scope>
    <source>
        <strain evidence="4">CBS 122681</strain>
    </source>
</reference>
<dbReference type="Gene3D" id="3.30.2080.10">
    <property type="entry name" value="GH92 mannosidase domain"/>
    <property type="match status" value="1"/>
</dbReference>
<dbReference type="GO" id="GO:0005829">
    <property type="term" value="C:cytosol"/>
    <property type="evidence" value="ECO:0007669"/>
    <property type="project" value="TreeGrafter"/>
</dbReference>
<protein>
    <submittedName>
        <fullName evidence="4">Glycoside hydrolase family 92 protein</fullName>
    </submittedName>
</protein>
<dbReference type="FunFam" id="1.20.1610.10:FF:000002">
    <property type="entry name" value="Alpha-1,2-mannosidase family protein"/>
    <property type="match status" value="1"/>
</dbReference>
<evidence type="ECO:0000259" key="2">
    <source>
        <dbReference type="Pfam" id="PF07971"/>
    </source>
</evidence>
<dbReference type="Gene3D" id="2.70.98.10">
    <property type="match status" value="1"/>
</dbReference>
<dbReference type="GO" id="GO:0005634">
    <property type="term" value="C:nucleus"/>
    <property type="evidence" value="ECO:0007669"/>
    <property type="project" value="TreeGrafter"/>
</dbReference>
<organism evidence="4 5">
    <name type="scientific">Lophiostoma macrostomum CBS 122681</name>
    <dbReference type="NCBI Taxonomy" id="1314788"/>
    <lineage>
        <taxon>Eukaryota</taxon>
        <taxon>Fungi</taxon>
        <taxon>Dikarya</taxon>
        <taxon>Ascomycota</taxon>
        <taxon>Pezizomycotina</taxon>
        <taxon>Dothideomycetes</taxon>
        <taxon>Pleosporomycetidae</taxon>
        <taxon>Pleosporales</taxon>
        <taxon>Lophiostomataceae</taxon>
        <taxon>Lophiostoma</taxon>
    </lineage>
</organism>
<evidence type="ECO:0000313" key="5">
    <source>
        <dbReference type="Proteomes" id="UP000799324"/>
    </source>
</evidence>
<dbReference type="GO" id="GO:0030246">
    <property type="term" value="F:carbohydrate binding"/>
    <property type="evidence" value="ECO:0007669"/>
    <property type="project" value="InterPro"/>
</dbReference>
<dbReference type="FunFam" id="3.30.2080.10:FF:000001">
    <property type="entry name" value="Alpha-1,2-mannosidase subfamily"/>
    <property type="match status" value="1"/>
</dbReference>
<dbReference type="OrthoDB" id="449263at2759"/>
<dbReference type="Gene3D" id="1.20.1050.60">
    <property type="entry name" value="alpha-1,2-mannosidase"/>
    <property type="match status" value="1"/>
</dbReference>
<feature type="chain" id="PRO_5025387341" evidence="1">
    <location>
        <begin position="24"/>
        <end position="824"/>
    </location>
</feature>